<gene>
    <name evidence="1" type="ORF">DSO57_1010178</name>
</gene>
<organism evidence="1 2">
    <name type="scientific">Entomophthora muscae</name>
    <dbReference type="NCBI Taxonomy" id="34485"/>
    <lineage>
        <taxon>Eukaryota</taxon>
        <taxon>Fungi</taxon>
        <taxon>Fungi incertae sedis</taxon>
        <taxon>Zoopagomycota</taxon>
        <taxon>Entomophthoromycotina</taxon>
        <taxon>Entomophthoromycetes</taxon>
        <taxon>Entomophthorales</taxon>
        <taxon>Entomophthoraceae</taxon>
        <taxon>Entomophthora</taxon>
    </lineage>
</organism>
<evidence type="ECO:0000313" key="1">
    <source>
        <dbReference type="EMBL" id="KAJ9089681.1"/>
    </source>
</evidence>
<dbReference type="Proteomes" id="UP001165960">
    <property type="component" value="Unassembled WGS sequence"/>
</dbReference>
<evidence type="ECO:0000313" key="2">
    <source>
        <dbReference type="Proteomes" id="UP001165960"/>
    </source>
</evidence>
<comment type="caution">
    <text evidence="1">The sequence shown here is derived from an EMBL/GenBank/DDBJ whole genome shotgun (WGS) entry which is preliminary data.</text>
</comment>
<reference evidence="1" key="1">
    <citation type="submission" date="2022-04" db="EMBL/GenBank/DDBJ databases">
        <title>Genome of the entomopathogenic fungus Entomophthora muscae.</title>
        <authorList>
            <person name="Elya C."/>
            <person name="Lovett B.R."/>
            <person name="Lee E."/>
            <person name="Macias A.M."/>
            <person name="Hajek A.E."/>
            <person name="De Bivort B.L."/>
            <person name="Kasson M.T."/>
            <person name="De Fine Licht H.H."/>
            <person name="Stajich J.E."/>
        </authorList>
    </citation>
    <scope>NUCLEOTIDE SEQUENCE</scope>
    <source>
        <strain evidence="1">Berkeley</strain>
    </source>
</reference>
<name>A0ACC2UT71_9FUNG</name>
<keyword evidence="2" id="KW-1185">Reference proteome</keyword>
<dbReference type="EMBL" id="QTSX02000033">
    <property type="protein sequence ID" value="KAJ9089681.1"/>
    <property type="molecule type" value="Genomic_DNA"/>
</dbReference>
<protein>
    <submittedName>
        <fullName evidence="1">Uncharacterized protein</fullName>
    </submittedName>
</protein>
<proteinExistence type="predicted"/>
<accession>A0ACC2UT71</accession>
<sequence>MGQHSQYQLVGAQSQKGAGGPAVHKPSGPRGSRVRVQFLLLGPGFQRGRIVNPERELQRYNIHGKVFQWLMTVYPIVIALTGFQIANLLPYLAQVVSTCLGITLTPDPYGFDLFNSHMVSSSAPDPIPIPTQAASQSTNKDDKLDLEQLPATGQPALSQPIRLQLLQPSVPGN</sequence>